<evidence type="ECO:0000313" key="2">
    <source>
        <dbReference type="EMBL" id="RBP98698.1"/>
    </source>
</evidence>
<name>A0A366KBX9_9BIFI</name>
<reference evidence="2 3" key="1">
    <citation type="submission" date="2017-10" db="EMBL/GenBank/DDBJ databases">
        <title>Bifidobacterium xylocopum sp. nov. and Bifidobacterium aemilianum sp. nov., from the carpenter bee (Xylocopa violacea) digestive tract.</title>
        <authorList>
            <person name="Alberoni D."/>
            <person name="Baffoni L."/>
            <person name="Di Gioia D."/>
            <person name="Gaggia F."/>
            <person name="Biavati B."/>
        </authorList>
    </citation>
    <scope>NUCLEOTIDE SEQUENCE [LARGE SCALE GENOMIC DNA]</scope>
    <source>
        <strain evidence="2 3">XV2</strain>
    </source>
</reference>
<protein>
    <submittedName>
        <fullName evidence="2">Uncharacterized protein</fullName>
    </submittedName>
</protein>
<gene>
    <name evidence="2" type="ORF">CRD59_07750</name>
</gene>
<dbReference type="EMBL" id="PDCH01000091">
    <property type="protein sequence ID" value="RBP98698.1"/>
    <property type="molecule type" value="Genomic_DNA"/>
</dbReference>
<proteinExistence type="predicted"/>
<evidence type="ECO:0000256" key="1">
    <source>
        <dbReference type="SAM" id="Phobius"/>
    </source>
</evidence>
<feature type="transmembrane region" description="Helical" evidence="1">
    <location>
        <begin position="20"/>
        <end position="36"/>
    </location>
</feature>
<evidence type="ECO:0000313" key="3">
    <source>
        <dbReference type="Proteomes" id="UP000252345"/>
    </source>
</evidence>
<dbReference type="Proteomes" id="UP000252345">
    <property type="component" value="Unassembled WGS sequence"/>
</dbReference>
<dbReference type="AlphaFoldDB" id="A0A366KBX9"/>
<keyword evidence="1" id="KW-1133">Transmembrane helix</keyword>
<keyword evidence="1" id="KW-0812">Transmembrane</keyword>
<keyword evidence="1" id="KW-0472">Membrane</keyword>
<accession>A0A366KBX9</accession>
<comment type="caution">
    <text evidence="2">The sequence shown here is derived from an EMBL/GenBank/DDBJ whole genome shotgun (WGS) entry which is preliminary data.</text>
</comment>
<keyword evidence="3" id="KW-1185">Reference proteome</keyword>
<sequence length="125" mass="12886">MGGGGQQVVGGRSDVGRTGAGGLAALLTIVAVFGVLRPAATASADRSAEGGMDARKPDRKPQLYQMLAYNDRIDTQNDELRMDFSLRVAHGLGNPECGAGGANRVSGADKCGLNILYRSDGCCLS</sequence>
<organism evidence="2 3">
    <name type="scientific">Bifidobacterium xylocopae</name>
    <dbReference type="NCBI Taxonomy" id="2493119"/>
    <lineage>
        <taxon>Bacteria</taxon>
        <taxon>Bacillati</taxon>
        <taxon>Actinomycetota</taxon>
        <taxon>Actinomycetes</taxon>
        <taxon>Bifidobacteriales</taxon>
        <taxon>Bifidobacteriaceae</taxon>
        <taxon>Bifidobacterium</taxon>
    </lineage>
</organism>